<comment type="caution">
    <text evidence="1">The sequence shown here is derived from an EMBL/GenBank/DDBJ whole genome shotgun (WGS) entry which is preliminary data.</text>
</comment>
<gene>
    <name evidence="1" type="primary">trl1</name>
    <name evidence="1" type="ORF">LOY88_002018</name>
</gene>
<organism evidence="1">
    <name type="scientific">Ophidiomyces ophidiicola</name>
    <dbReference type="NCBI Taxonomy" id="1387563"/>
    <lineage>
        <taxon>Eukaryota</taxon>
        <taxon>Fungi</taxon>
        <taxon>Dikarya</taxon>
        <taxon>Ascomycota</taxon>
        <taxon>Pezizomycotina</taxon>
        <taxon>Eurotiomycetes</taxon>
        <taxon>Eurotiomycetidae</taxon>
        <taxon>Onygenales</taxon>
        <taxon>Onygenaceae</taxon>
        <taxon>Ophidiomyces</taxon>
    </lineage>
</organism>
<sequence>MVHQDPQEVAQLVKALSVAQGPKKEGKRFSCRKSTFPVAGTQNITVDSWKFQDWDYKRDDLPTYARGLFTTVTRNGRSEIAVRGYDKFFNVDEVSSTKWENIQTNTVGPYELSVKENGCIIFISGLEDGSLLVCSKHSTGARADVNLSHAVAGQNWVRRHVESVGKTERDLALELRAMNATAVGELCDDSFEEHVLAYEEKDAGIYLHGINYNVPFFATLPGSEVHRFADHWGFKKANFVVEHDISKVKAFLEACAETGSWDGRDTEGFVIRCKQRQSHSGPYIDWFFKYKFEEPYLMYRQWRECTKAVIAGRPPRYKKHLKITEEYLTYARRQLQRDPNIGKRYNQNHGIIAMREGFLKERGLKGSEIIAMEAAEESGGTAPVTDNVVLVPVASIGCGKTTVALALVKLFGWGHIQNDNIQGRQNRPRRFAQEVCRSLSLHKVVVADRNNHQKRERKQIVDDIRPIVPEARFVALQYVHEPKGKLLNGIRNVTRQRVLERGDNHQTIRAGSKSQDEIISIMEGFLHRFEAVNTDNEPDINFEEVIDLDIFSSSRQNLETVVATLYNAYPGLFDRPMPSASDMDDALHAAMADYAVDLKHDLNFAGPNKPGKGPSHGQSAPNTIGGKTIDQLLKKVEYFRISLPTSEINTLLSSLFHPDTPPHLSRLYNHLKNSRRIQPSFHVTLVHKASSSAHPDAWALYTSLYAGALQQQLQLQPPSPTTTTTSPALGTARVRLERLVWNAHIMAFVARIMPVDHGAQQQQQQCVLPADLAVWACANAIPHVTVGTAAPAVKPRESNDLLRMWLEHGAAPDSGIMELEVPDVRVLEGVVDVVLGR</sequence>
<name>A0ACB8V0B7_9EURO</name>
<protein>
    <submittedName>
        <fullName evidence="1">tRNA ligase</fullName>
        <ecNumber evidence="1">6.5.1.3</ecNumber>
    </submittedName>
</protein>
<keyword evidence="1" id="KW-0436">Ligase</keyword>
<reference evidence="1" key="1">
    <citation type="journal article" date="2022" name="bioRxiv">
        <title>Population genetic analysis of Ophidiomyces ophidiicola, the causative agent of snake fungal disease, indicates recent introductions to the USA.</title>
        <authorList>
            <person name="Ladner J.T."/>
            <person name="Palmer J.M."/>
            <person name="Ettinger C.L."/>
            <person name="Stajich J.E."/>
            <person name="Farrell T.M."/>
            <person name="Glorioso B.M."/>
            <person name="Lawson B."/>
            <person name="Price S.J."/>
            <person name="Stengle A.G."/>
            <person name="Grear D.A."/>
            <person name="Lorch J.M."/>
        </authorList>
    </citation>
    <scope>NUCLEOTIDE SEQUENCE</scope>
    <source>
        <strain evidence="1">NWHC 24266-5</strain>
    </source>
</reference>
<dbReference type="EMBL" id="JALBCA010000023">
    <property type="protein sequence ID" value="KAI2389555.1"/>
    <property type="molecule type" value="Genomic_DNA"/>
</dbReference>
<evidence type="ECO:0000313" key="1">
    <source>
        <dbReference type="EMBL" id="KAI2389555.1"/>
    </source>
</evidence>
<accession>A0ACB8V0B7</accession>
<dbReference type="EC" id="6.5.1.3" evidence="1"/>
<proteinExistence type="predicted"/>